<comment type="pathway">
    <text evidence="1 7">Pyrimidine metabolism; UMP biosynthesis via de novo pathway; UMP from orotate: step 1/2.</text>
</comment>
<dbReference type="InterPro" id="IPR023031">
    <property type="entry name" value="OPRT"/>
</dbReference>
<dbReference type="Gene3D" id="3.40.50.2020">
    <property type="match status" value="1"/>
</dbReference>
<dbReference type="SUPFAM" id="SSF53271">
    <property type="entry name" value="PRTase-like"/>
    <property type="match status" value="1"/>
</dbReference>
<dbReference type="EC" id="2.4.2.10" evidence="2 7"/>
<proteinExistence type="inferred from homology"/>
<protein>
    <recommendedName>
        <fullName evidence="2 7">Orotate phosphoribosyltransferase</fullName>
        <shortName evidence="7">OPRT</shortName>
        <shortName evidence="7">OPRTase</shortName>
        <ecNumber evidence="2 7">2.4.2.10</ecNumber>
    </recommendedName>
</protein>
<name>A0A4R5TUM1_9MICC</name>
<comment type="subunit">
    <text evidence="7">Homodimer.</text>
</comment>
<dbReference type="GO" id="GO:0044205">
    <property type="term" value="P:'de novo' UMP biosynthetic process"/>
    <property type="evidence" value="ECO:0007669"/>
    <property type="project" value="UniProtKB-UniRule"/>
</dbReference>
<dbReference type="PANTHER" id="PTHR19278:SF9">
    <property type="entry name" value="URIDINE 5'-MONOPHOSPHATE SYNTHASE"/>
    <property type="match status" value="1"/>
</dbReference>
<keyword evidence="6 7" id="KW-0665">Pyrimidine biosynthesis</keyword>
<dbReference type="InterPro" id="IPR000836">
    <property type="entry name" value="PRTase_dom"/>
</dbReference>
<dbReference type="PANTHER" id="PTHR19278">
    <property type="entry name" value="OROTATE PHOSPHORIBOSYLTRANSFERASE"/>
    <property type="match status" value="1"/>
</dbReference>
<evidence type="ECO:0000256" key="4">
    <source>
        <dbReference type="ARBA" id="ARBA00022679"/>
    </source>
</evidence>
<comment type="caution">
    <text evidence="7">Lacks conserved residue(s) required for the propagation of feature annotation.</text>
</comment>
<dbReference type="NCBIfam" id="TIGR00336">
    <property type="entry name" value="pyrE"/>
    <property type="match status" value="1"/>
</dbReference>
<evidence type="ECO:0000313" key="8">
    <source>
        <dbReference type="EMBL" id="TDK24750.1"/>
    </source>
</evidence>
<feature type="binding site" description="in other chain" evidence="7">
    <location>
        <position position="111"/>
    </location>
    <ligand>
        <name>5-phospho-alpha-D-ribose 1-diphosphate</name>
        <dbReference type="ChEBI" id="CHEBI:58017"/>
        <note>ligand shared between dimeric partners</note>
    </ligand>
</feature>
<evidence type="ECO:0000256" key="7">
    <source>
        <dbReference type="HAMAP-Rule" id="MF_01208"/>
    </source>
</evidence>
<feature type="binding site" evidence="7">
    <location>
        <position position="114"/>
    </location>
    <ligand>
        <name>5-phospho-alpha-D-ribose 1-diphosphate</name>
        <dbReference type="ChEBI" id="CHEBI:58017"/>
        <note>ligand shared between dimeric partners</note>
    </ligand>
</feature>
<dbReference type="CDD" id="cd06223">
    <property type="entry name" value="PRTases_typeI"/>
    <property type="match status" value="1"/>
</dbReference>
<feature type="binding site" evidence="7">
    <location>
        <position position="168"/>
    </location>
    <ligand>
        <name>orotate</name>
        <dbReference type="ChEBI" id="CHEBI:30839"/>
    </ligand>
</feature>
<keyword evidence="3 7" id="KW-0328">Glycosyltransferase</keyword>
<dbReference type="InterPro" id="IPR004467">
    <property type="entry name" value="Or_phspho_trans_dom"/>
</dbReference>
<sequence>MTADIPPADTSAPAADRARLLELIKELAVVHEKVTLSSGVEADYYIDLRRITLHHEASPLVGRVMLRLLDDAGIDFQSAGGLTMGADPVGTALMHVAAQAGRPIDAFVVRKASKTHGMGRQVEGPDVAGRPVVVLEDTSTTGGSALTAVEGVRKAGGDVRAVAVIVDRNTGSRERIEAEAGVPYLYAFGKEELGLG</sequence>
<evidence type="ECO:0000256" key="2">
    <source>
        <dbReference type="ARBA" id="ARBA00011971"/>
    </source>
</evidence>
<dbReference type="UniPathway" id="UPA00070">
    <property type="reaction ID" value="UER00119"/>
</dbReference>
<dbReference type="Proteomes" id="UP000295411">
    <property type="component" value="Unassembled WGS sequence"/>
</dbReference>
<feature type="binding site" evidence="7">
    <location>
        <position position="116"/>
    </location>
    <ligand>
        <name>5-phospho-alpha-D-ribose 1-diphosphate</name>
        <dbReference type="ChEBI" id="CHEBI:58017"/>
        <note>ligand shared between dimeric partners</note>
    </ligand>
</feature>
<accession>A0A4R5TUM1</accession>
<reference evidence="8 9" key="1">
    <citation type="submission" date="2019-03" db="EMBL/GenBank/DDBJ databases">
        <title>Arthrobacter sp. nov., an bacterium isolated from biocrust in Mu Us Desert.</title>
        <authorList>
            <person name="Lixiong L."/>
        </authorList>
    </citation>
    <scope>NUCLEOTIDE SEQUENCE [LARGE SCALE GENOMIC DNA]</scope>
    <source>
        <strain evidence="8 9">SLN-3</strain>
    </source>
</reference>
<feature type="binding site" evidence="7">
    <location>
        <position position="140"/>
    </location>
    <ligand>
        <name>orotate</name>
        <dbReference type="ChEBI" id="CHEBI:30839"/>
    </ligand>
</feature>
<feature type="binding site" description="in other chain" evidence="7">
    <location>
        <begin position="136"/>
        <end position="144"/>
    </location>
    <ligand>
        <name>5-phospho-alpha-D-ribose 1-diphosphate</name>
        <dbReference type="ChEBI" id="CHEBI:58017"/>
        <note>ligand shared between dimeric partners</note>
    </ligand>
</feature>
<evidence type="ECO:0000313" key="9">
    <source>
        <dbReference type="Proteomes" id="UP000295411"/>
    </source>
</evidence>
<evidence type="ECO:0000256" key="5">
    <source>
        <dbReference type="ARBA" id="ARBA00022842"/>
    </source>
</evidence>
<dbReference type="GO" id="GO:0004588">
    <property type="term" value="F:orotate phosphoribosyltransferase activity"/>
    <property type="evidence" value="ECO:0007669"/>
    <property type="project" value="UniProtKB-UniRule"/>
</dbReference>
<feature type="binding site" evidence="7">
    <location>
        <position position="110"/>
    </location>
    <ligand>
        <name>5-phospho-alpha-D-ribose 1-diphosphate</name>
        <dbReference type="ChEBI" id="CHEBI:58017"/>
        <note>ligand shared between dimeric partners</note>
    </ligand>
</feature>
<comment type="caution">
    <text evidence="8">The sequence shown here is derived from an EMBL/GenBank/DDBJ whole genome shotgun (WGS) entry which is preliminary data.</text>
</comment>
<dbReference type="GO" id="GO:0000287">
    <property type="term" value="F:magnesium ion binding"/>
    <property type="evidence" value="ECO:0007669"/>
    <property type="project" value="UniProtKB-UniRule"/>
</dbReference>
<dbReference type="AlphaFoldDB" id="A0A4R5TUM1"/>
<keyword evidence="5 7" id="KW-0460">Magnesium</keyword>
<comment type="similarity">
    <text evidence="7">Belongs to the purine/pyrimidine phosphoribosyltransferase family. PyrE subfamily.</text>
</comment>
<dbReference type="OrthoDB" id="1493031at2"/>
<gene>
    <name evidence="7" type="primary">pyrE</name>
    <name evidence="8" type="ORF">E2F48_13145</name>
</gene>
<evidence type="ECO:0000256" key="1">
    <source>
        <dbReference type="ARBA" id="ARBA00004889"/>
    </source>
</evidence>
<dbReference type="EMBL" id="SMTK01000004">
    <property type="protein sequence ID" value="TDK24750.1"/>
    <property type="molecule type" value="Genomic_DNA"/>
</dbReference>
<dbReference type="HAMAP" id="MF_01208">
    <property type="entry name" value="PyrE"/>
    <property type="match status" value="1"/>
</dbReference>
<keyword evidence="9" id="KW-1185">Reference proteome</keyword>
<dbReference type="FunFam" id="3.40.50.2020:FF:000029">
    <property type="entry name" value="Orotate phosphoribosyltransferase"/>
    <property type="match status" value="1"/>
</dbReference>
<evidence type="ECO:0000256" key="6">
    <source>
        <dbReference type="ARBA" id="ARBA00022975"/>
    </source>
</evidence>
<comment type="catalytic activity">
    <reaction evidence="7">
        <text>orotidine 5'-phosphate + diphosphate = orotate + 5-phospho-alpha-D-ribose 1-diphosphate</text>
        <dbReference type="Rhea" id="RHEA:10380"/>
        <dbReference type="ChEBI" id="CHEBI:30839"/>
        <dbReference type="ChEBI" id="CHEBI:33019"/>
        <dbReference type="ChEBI" id="CHEBI:57538"/>
        <dbReference type="ChEBI" id="CHEBI:58017"/>
        <dbReference type="EC" id="2.4.2.10"/>
    </reaction>
</comment>
<dbReference type="InterPro" id="IPR029057">
    <property type="entry name" value="PRTase-like"/>
</dbReference>
<dbReference type="GO" id="GO:0019856">
    <property type="term" value="P:pyrimidine nucleobase biosynthetic process"/>
    <property type="evidence" value="ECO:0007669"/>
    <property type="project" value="TreeGrafter"/>
</dbReference>
<comment type="function">
    <text evidence="7">Catalyzes the transfer of a ribosyl phosphate group from 5-phosphoribose 1-diphosphate to orotate, leading to the formation of orotidine monophosphate (OMP).</text>
</comment>
<organism evidence="8 9">
    <name type="scientific">Arthrobacter crusticola</name>
    <dbReference type="NCBI Taxonomy" id="2547960"/>
    <lineage>
        <taxon>Bacteria</taxon>
        <taxon>Bacillati</taxon>
        <taxon>Actinomycetota</taxon>
        <taxon>Actinomycetes</taxon>
        <taxon>Micrococcales</taxon>
        <taxon>Micrococcaceae</taxon>
        <taxon>Arthrobacter</taxon>
    </lineage>
</organism>
<keyword evidence="4 7" id="KW-0808">Transferase</keyword>
<comment type="cofactor">
    <cofactor evidence="7">
        <name>Mg(2+)</name>
        <dbReference type="ChEBI" id="CHEBI:18420"/>
    </cofactor>
</comment>
<evidence type="ECO:0000256" key="3">
    <source>
        <dbReference type="ARBA" id="ARBA00022676"/>
    </source>
</evidence>
<dbReference type="RefSeq" id="WP_133404415.1">
    <property type="nucleotide sequence ID" value="NZ_SMTK01000004.1"/>
</dbReference>